<dbReference type="Gene3D" id="1.10.150.130">
    <property type="match status" value="1"/>
</dbReference>
<dbReference type="PANTHER" id="PTHR34605:SF3">
    <property type="entry name" value="P CELL-TYPE AGGLUTINATION PROTEIN MAP4-LIKE-RELATED"/>
    <property type="match status" value="1"/>
</dbReference>
<protein>
    <submittedName>
        <fullName evidence="3">Uncharacterized protein</fullName>
    </submittedName>
</protein>
<comment type="caution">
    <text evidence="3">The sequence shown here is derived from an EMBL/GenBank/DDBJ whole genome shotgun (WGS) entry which is preliminary data.</text>
</comment>
<keyword evidence="4" id="KW-1185">Reference proteome</keyword>
<feature type="region of interest" description="Disordered" evidence="2">
    <location>
        <begin position="1"/>
        <end position="57"/>
    </location>
</feature>
<dbReference type="EMBL" id="CALNXK010000126">
    <property type="protein sequence ID" value="CAH3163539.1"/>
    <property type="molecule type" value="Genomic_DNA"/>
</dbReference>
<dbReference type="InterPro" id="IPR010998">
    <property type="entry name" value="Integrase_recombinase_N"/>
</dbReference>
<reference evidence="3 4" key="1">
    <citation type="submission" date="2022-05" db="EMBL/GenBank/DDBJ databases">
        <authorList>
            <consortium name="Genoscope - CEA"/>
            <person name="William W."/>
        </authorList>
    </citation>
    <scope>NUCLEOTIDE SEQUENCE [LARGE SCALE GENOMIC DNA]</scope>
</reference>
<sequence length="343" mass="36412">MMTRGKQRLSKGTSATQGKATSVGAKRPSSTRSVPSVACKRSRRVPPNNGPVQTPHLADATHPAELERQPLTGNSTTAVDRQELTTSLNPSSVSIPDLTKAVSAAVIKSLSEAGVIPSANTVPTTEQNADPAAAVQESVAAVVQDLTAEGHNFQSNNDSVISGIPRPVCSSRTDNCSSTSATRKLADITKTLLEASISSASVKAYKRPWALFTSWAQQFLGDMLITLPIQPAILAFFIAHLYSSKYAASSVTTYVSAISYVHQLAAVDDPTEAAIINQLLKGYRKLAPTRDIRLPITLPILNKLLGSFQHTVSSADQIHLLSAMCAIAFFAFLRIGEITTTSG</sequence>
<dbReference type="PANTHER" id="PTHR34605">
    <property type="entry name" value="PHAGE_INTEGRASE DOMAIN-CONTAINING PROTEIN"/>
    <property type="match status" value="1"/>
</dbReference>
<feature type="compositionally biased region" description="Polar residues" evidence="2">
    <location>
        <begin position="10"/>
        <end position="20"/>
    </location>
</feature>
<evidence type="ECO:0000256" key="2">
    <source>
        <dbReference type="SAM" id="MobiDB-lite"/>
    </source>
</evidence>
<evidence type="ECO:0000313" key="3">
    <source>
        <dbReference type="EMBL" id="CAH3163539.1"/>
    </source>
</evidence>
<organism evidence="3 4">
    <name type="scientific">Porites lobata</name>
    <dbReference type="NCBI Taxonomy" id="104759"/>
    <lineage>
        <taxon>Eukaryota</taxon>
        <taxon>Metazoa</taxon>
        <taxon>Cnidaria</taxon>
        <taxon>Anthozoa</taxon>
        <taxon>Hexacorallia</taxon>
        <taxon>Scleractinia</taxon>
        <taxon>Fungiina</taxon>
        <taxon>Poritidae</taxon>
        <taxon>Porites</taxon>
    </lineage>
</organism>
<name>A0ABN8QJE3_9CNID</name>
<keyword evidence="1" id="KW-0238">DNA-binding</keyword>
<dbReference type="InterPro" id="IPR052925">
    <property type="entry name" value="Phage_Integrase-like_Recomb"/>
</dbReference>
<dbReference type="SUPFAM" id="SSF47823">
    <property type="entry name" value="lambda integrase-like, N-terminal domain"/>
    <property type="match status" value="1"/>
</dbReference>
<proteinExistence type="predicted"/>
<feature type="non-terminal residue" evidence="3">
    <location>
        <position position="343"/>
    </location>
</feature>
<gene>
    <name evidence="3" type="ORF">PLOB_00005874</name>
</gene>
<dbReference type="Proteomes" id="UP001159405">
    <property type="component" value="Unassembled WGS sequence"/>
</dbReference>
<evidence type="ECO:0000256" key="1">
    <source>
        <dbReference type="ARBA" id="ARBA00023125"/>
    </source>
</evidence>
<evidence type="ECO:0000313" key="4">
    <source>
        <dbReference type="Proteomes" id="UP001159405"/>
    </source>
</evidence>
<accession>A0ABN8QJE3</accession>